<dbReference type="EMBL" id="UINC01006273">
    <property type="protein sequence ID" value="SVA26543.1"/>
    <property type="molecule type" value="Genomic_DNA"/>
</dbReference>
<evidence type="ECO:0008006" key="2">
    <source>
        <dbReference type="Google" id="ProtNLM"/>
    </source>
</evidence>
<sequence length="446" mass="52113">MEIIKPIPTIIIGLFLSIEFSFSSETNLIFTPFFSSTYYSSGSVFQPEKDGKTTITYFQLGAKKNTGAWSISGRFQFITATNLDSNSAFFNPDFNFEHRRGYYGSDNTWFESSSLIINYRNSEKFSVFFGKDRVQWGAGRSNLILSNHCPTYPLASFDWKISEKLNLQYFIASLASQISDSSQNELYPGRDIYVDRSIAGHRLKYSLLDKLTLSAIETVIFGNRKFDEHYLLPFIPFWSMQHYTGDVDNVQMCGEISWIPKDELKIYTSIFIDEWRPESTFDEQNRNWIGYQIGLKKNNFLKYNNNLLIEYTWTDHRIYRHKYSENNSYTYNFPLGFWAGPHAEEFIIIFNQKLGDWNFQSNISQVKRGELTEEMLDRQYSDPVIVYERYNGNLETRMIISAKAKKGILKNKLFLELEGQWIDWKNAGFDPYDSGRLGKDISKFSI</sequence>
<protein>
    <recommendedName>
        <fullName evidence="2">Capsule assembly protein Wzi</fullName>
    </recommendedName>
</protein>
<reference evidence="1" key="1">
    <citation type="submission" date="2018-05" db="EMBL/GenBank/DDBJ databases">
        <authorList>
            <person name="Lanie J.A."/>
            <person name="Ng W.-L."/>
            <person name="Kazmierczak K.M."/>
            <person name="Andrzejewski T.M."/>
            <person name="Davidsen T.M."/>
            <person name="Wayne K.J."/>
            <person name="Tettelin H."/>
            <person name="Glass J.I."/>
            <person name="Rusch D."/>
            <person name="Podicherti R."/>
            <person name="Tsui H.-C.T."/>
            <person name="Winkler M.E."/>
        </authorList>
    </citation>
    <scope>NUCLEOTIDE SEQUENCE</scope>
</reference>
<evidence type="ECO:0000313" key="1">
    <source>
        <dbReference type="EMBL" id="SVA26543.1"/>
    </source>
</evidence>
<feature type="non-terminal residue" evidence="1">
    <location>
        <position position="1"/>
    </location>
</feature>
<feature type="non-terminal residue" evidence="1">
    <location>
        <position position="446"/>
    </location>
</feature>
<dbReference type="InterPro" id="IPR038636">
    <property type="entry name" value="Wzi_sf"/>
</dbReference>
<gene>
    <name evidence="1" type="ORF">METZ01_LOCUS79397</name>
</gene>
<dbReference type="AlphaFoldDB" id="A0A381UIH2"/>
<dbReference type="Gene3D" id="2.40.160.130">
    <property type="entry name" value="Capsule assembly protein Wzi"/>
    <property type="match status" value="1"/>
</dbReference>
<organism evidence="1">
    <name type="scientific">marine metagenome</name>
    <dbReference type="NCBI Taxonomy" id="408172"/>
    <lineage>
        <taxon>unclassified sequences</taxon>
        <taxon>metagenomes</taxon>
        <taxon>ecological metagenomes</taxon>
    </lineage>
</organism>
<name>A0A381UIH2_9ZZZZ</name>
<accession>A0A381UIH2</accession>
<proteinExistence type="predicted"/>